<feature type="disulfide bond" evidence="9">
    <location>
        <begin position="730"/>
        <end position="748"/>
    </location>
</feature>
<dbReference type="InterPro" id="IPR023415">
    <property type="entry name" value="LDLR_class-A_CS"/>
</dbReference>
<feature type="domain" description="Ig-like" evidence="14">
    <location>
        <begin position="427"/>
        <end position="525"/>
    </location>
</feature>
<dbReference type="SMART" id="SM00409">
    <property type="entry name" value="IG"/>
    <property type="match status" value="14"/>
</dbReference>
<feature type="signal peptide" evidence="12">
    <location>
        <begin position="1"/>
        <end position="35"/>
    </location>
</feature>
<dbReference type="SUPFAM" id="SSF57424">
    <property type="entry name" value="LDL receptor-like module"/>
    <property type="match status" value="3"/>
</dbReference>
<keyword evidence="6" id="KW-0325">Glycoprotein</keyword>
<feature type="disulfide bond" evidence="9">
    <location>
        <begin position="788"/>
        <end position="803"/>
    </location>
</feature>
<evidence type="ECO:0000256" key="3">
    <source>
        <dbReference type="ARBA" id="ARBA00022737"/>
    </source>
</evidence>
<feature type="domain" description="Ig-like" evidence="14">
    <location>
        <begin position="3963"/>
        <end position="4063"/>
    </location>
</feature>
<dbReference type="GeneID" id="36340737"/>
<name>W6V2K4_ECHGR</name>
<evidence type="ECO:0000256" key="9">
    <source>
        <dbReference type="PROSITE-ProRule" id="PRU00124"/>
    </source>
</evidence>
<dbReference type="KEGG" id="egl:EGR_05022"/>
<keyword evidence="8" id="KW-0393">Immunoglobulin domain</keyword>
<dbReference type="EMBL" id="APAU02000034">
    <property type="protein sequence ID" value="EUB60169.1"/>
    <property type="molecule type" value="Genomic_DNA"/>
</dbReference>
<keyword evidence="17" id="KW-1185">Reference proteome</keyword>
<feature type="domain" description="Ig-like" evidence="14">
    <location>
        <begin position="2805"/>
        <end position="2907"/>
    </location>
</feature>
<dbReference type="InterPro" id="IPR036055">
    <property type="entry name" value="LDL_receptor-like_sf"/>
</dbReference>
<feature type="domain" description="Ig-like" evidence="14">
    <location>
        <begin position="530"/>
        <end position="626"/>
    </location>
</feature>
<evidence type="ECO:0000259" key="15">
    <source>
        <dbReference type="PROSITE" id="PS51115"/>
    </source>
</evidence>
<feature type="domain" description="Ig-like" evidence="14">
    <location>
        <begin position="5206"/>
        <end position="5284"/>
    </location>
</feature>
<evidence type="ECO:0000256" key="8">
    <source>
        <dbReference type="ARBA" id="ARBA00023319"/>
    </source>
</evidence>
<dbReference type="SMART" id="SM00408">
    <property type="entry name" value="IGc2"/>
    <property type="match status" value="7"/>
</dbReference>
<feature type="region of interest" description="Disordered" evidence="11">
    <location>
        <begin position="2075"/>
        <end position="2100"/>
    </location>
</feature>
<dbReference type="InterPro" id="IPR001368">
    <property type="entry name" value="TNFR/NGFR_Cys_rich_reg"/>
</dbReference>
<feature type="compositionally biased region" description="Pro residues" evidence="11">
    <location>
        <begin position="2075"/>
        <end position="2084"/>
    </location>
</feature>
<evidence type="ECO:0000256" key="4">
    <source>
        <dbReference type="ARBA" id="ARBA00023136"/>
    </source>
</evidence>
<dbReference type="InterPro" id="IPR002172">
    <property type="entry name" value="LDrepeatLR_classA_rpt"/>
</dbReference>
<feature type="domain" description="Ig-like" evidence="14">
    <location>
        <begin position="4499"/>
        <end position="4542"/>
    </location>
</feature>
<proteinExistence type="predicted"/>
<comment type="caution">
    <text evidence="9">Lacks conserved residue(s) required for the propagation of feature annotation.</text>
</comment>
<evidence type="ECO:0000313" key="16">
    <source>
        <dbReference type="EMBL" id="EUB60169.1"/>
    </source>
</evidence>
<dbReference type="CDD" id="cd00185">
    <property type="entry name" value="TNFRSF"/>
    <property type="match status" value="1"/>
</dbReference>
<dbReference type="PROSITE" id="PS00022">
    <property type="entry name" value="EGF_1"/>
    <property type="match status" value="1"/>
</dbReference>
<dbReference type="InterPro" id="IPR003599">
    <property type="entry name" value="Ig_sub"/>
</dbReference>
<evidence type="ECO:0000256" key="2">
    <source>
        <dbReference type="ARBA" id="ARBA00022729"/>
    </source>
</evidence>
<keyword evidence="5 9" id="KW-1015">Disulfide bond</keyword>
<dbReference type="PROSITE" id="PS00290">
    <property type="entry name" value="IG_MHC"/>
    <property type="match status" value="1"/>
</dbReference>
<dbReference type="PROSITE" id="PS50068">
    <property type="entry name" value="LDLRA_2"/>
    <property type="match status" value="2"/>
</dbReference>
<evidence type="ECO:0000313" key="17">
    <source>
        <dbReference type="Proteomes" id="UP000019149"/>
    </source>
</evidence>
<evidence type="ECO:0000256" key="7">
    <source>
        <dbReference type="ARBA" id="ARBA00023292"/>
    </source>
</evidence>
<dbReference type="PROSITE" id="PS01248">
    <property type="entry name" value="EGF_LAM_1"/>
    <property type="match status" value="1"/>
</dbReference>
<dbReference type="PANTHER" id="PTHR11640">
    <property type="entry name" value="NEPHRIN"/>
    <property type="match status" value="1"/>
</dbReference>
<evidence type="ECO:0000256" key="6">
    <source>
        <dbReference type="ARBA" id="ARBA00023180"/>
    </source>
</evidence>
<feature type="domain" description="TNFR-Cys" evidence="13">
    <location>
        <begin position="1244"/>
        <end position="1290"/>
    </location>
</feature>
<dbReference type="PROSITE" id="PS50835">
    <property type="entry name" value="IG_LIKE"/>
    <property type="match status" value="12"/>
</dbReference>
<dbReference type="SMART" id="SM00192">
    <property type="entry name" value="LDLa"/>
    <property type="match status" value="3"/>
</dbReference>
<dbReference type="InterPro" id="IPR007110">
    <property type="entry name" value="Ig-like_dom"/>
</dbReference>
<feature type="region of interest" description="Disordered" evidence="11">
    <location>
        <begin position="5151"/>
        <end position="5176"/>
    </location>
</feature>
<dbReference type="STRING" id="6210.W6V2K4"/>
<dbReference type="GO" id="GO:0098609">
    <property type="term" value="P:cell-cell adhesion"/>
    <property type="evidence" value="ECO:0007669"/>
    <property type="project" value="TreeGrafter"/>
</dbReference>
<dbReference type="GO" id="GO:0050839">
    <property type="term" value="F:cell adhesion molecule binding"/>
    <property type="evidence" value="ECO:0007669"/>
    <property type="project" value="TreeGrafter"/>
</dbReference>
<sequence length="7853" mass="865395">MGAATPIAGHQRASWFCLLPFLAVTLLFLLPPCHALTHFYQVNLRLKESNPMLELRCPLYQAVPGDVLIYSDMQSAELMRVVLQEGKPAPVLALPIESLNKDTGAFVFFCRVLESKTQSLVSKTTFVVQKQVRSNIKAPIYETLHYDPDEVKVLQVKLGQSLKVECPIKAGVHQWFRAGGEQMLETFSKGPVDVLNFASVKTSDLGIYYCSAKPTEESHPSGLSLLVQKFIIKANGDTILARMADVHVAEDHRVVQVCRQEMKELGPSNMVSWERPLGVVHLVRSGKHQITLNSPTASEQPFYCSIEDHGTQPMSEIDTATLVRSRRSVTRPHFILREVSANGKTATVECRWDGNKNVRYEWLANDGSIVGRDALQEVNLVGLLERVTSTYTNTESRQHYTCVVFDLVSEEKLGESTFSGLTKFKQPDLNSVELSEEPDEIIALYPDEQLEMHCDIPSSAPFRARDIDWYFGGEKLGRVPNRVNLGKSSILGFTEMSEDRTATYSCRFGETVKAIHIIVRARAVSINIEPKEDYKSSGINDMAEFHCRVTGMKNGGKNVRWSFIPDGATEEQGIPSDVEISEPSAAPATAFLFINNPEKRHSGQYICRIRRDMDVGRLIVEDRKISVNPEVVTTRPGSTVRFFCTLTLADGGAVLGGVTKVSWFRKDRRSLSPGREEIIAGTTTRNAAILVVKNVDSDFNNVVYVCTDGFRGAEAKILIQEVCGPGERSCGGDKCIPESLFCNGVPDCPDGSDEIPERCRECEPNQYACLAVDGKDPSRFCYLRSWHCDGEDDCGNGFDEADCPAPNLDTPCSNKFYICPDDQRPIPRSYLCDSQIDCTPSGSDEISCSRPSVIYPPRGQDVMGIKGTNVTLKCVVHGRPLPSINWRFNWGPLKTDVDYVENVTVEGCDRVTSYLTLINIDPRASGMYTCEAVTYQDRVLAPDYTVNVGAGSYCSLPKFNDAAWNEDMCLDCYCAGVSNNCTSLRGYSLAPSDKMAKSSIEDVRLVQYDSEDKLIPGELQGLQLTDATISVTVPKANHTYLEGTFGLNGDWTTSYSLFLKANITLVGPMEDYQPFAAIVLEGNGETIYYCGSSTRPILYTDANGYQNQLQVRPTERNGWVTGGPHCEENVVTPSREQMMKLLSNVEKIRFRVNPYAGQEIYKLEDIRLEHVVPTDAPGTLYPEIEFCTCPEGYKGLSCQQCERGYKHDPKDPTKCRLACTCEECDAEGNCIACPGNATGPDCSECRVGFYRPLDRPITSPCLPCEKCGSGLPHVSTECTADPQSLDGYQCRCEVREDGRLLDESCDLCKTLMSPPPEAKCEERSELLNLCNPLGTESITTVEICNCKEGYKGDRCRECSEGYMKYGEKCLPCFCAGTTKSCKGSETHFFENVSLSNPGRYKFEVFMSRKLANGELVAVPLDDTGKQRVERAYALSNKDKLGPPEDLVIREPLISDGISQVSIKLSDTQRGDTKADLPVYRSLYGGKMSFRFKRVREVNHQPTVSENRLIATIESPKFGTFWTTAVFNPSNQRYEVEFSEDWWNGRWRAQNVELSRAALLRVLATASSIGISVASNKNALENARIGGLSFEIARDFADALAVAKDEGLRPAPVEVCDCSPTEGRSLSPSCEISNRFELSDNQLGTLFRDRGHFCDLAPKLLGNLIFFELKTVGFAQGCTNPSESTEVNLDPSGPDFQCGECKGPQCVTCPAGQFKYDFLTNTVYDTCQKGVEMGTEGRVVVAEPGSRVVLTCRATSYRGGIPVHTWSLPALVADSPDVTIRRELLPFKPRSEDGKWSPITSEAQLQIENAKEEYSGLYECQVAALGANLTEPFYLIVRDPAKEQPSEPGYKLNEEFPVPMPVPDAPPFAEYLTMDTDEQDPNIAVIEGKASPPNSLDDFHIVWLAPNGTQITPLSNPVVNPTTSEFSVRLPVDSGKLTEKGEKIYGFLVGRDPVKTPIWIPLPELTRVKQPVTPETVSKIRLSHRFLNLSFLEPAKVRVLIPNGKPKNVKIKWQRLGSPPLESSDFPQGMEVNRDGDLIIYAAGEEHEGVYEATVTIPETGDVIKLRTTVNVQPWSPPTVVPVPPGQAGENPEEVKDVEPPQPTADDAFVYYVSGFTPDSPHCQRPRWMLMDEVQNTSKDITTKVNRENERKFVINYPLAGGKYIKFECLPVPTTNLSGSLQFNIESPDPRVILVPKYDDPHSIFPTRLICAEGNPDVSATVRITSDSLDQNQIKALEKPRPEDSERVELDWRRVGGFQPSKHLENYTCEVRTPTRTVEKSVVIKPRLPPEGLIEMIQRRQPKLRISSPGRILTHQGDDHYRLDVREGQPVQARYLHLFESNLWLITALITLYMHAVYKLVAEYDSASDTGEITWSLDDSTDVPEITSDGGHSWTKVNIAEIPTIFDDKVLNFAINTPDGVKSAKVTLAVVPDERPFAIVHLNSSALVNGDLIGLTHGNMDIDVKSFGPDGSELSKDLETSWRITQANGAPVKLDDGILAQRYTIPYPSRLELQGLPRQPTEFRISAVVIVPMGDKKELFTSVPYRLIVREPLIKAYIHGLTEPGVLSGSELDTVGATCVARDIWRNRTVEDVTYDWDYIVQPEGGANELRTTSDKVEPDKATQAELPWSVLTFQDNSVYMGNLRSRPGWITHLRCRAKTSIDDRPVVSDWFKLNVIPGDMAAKFPKIEIRSTFDAAISRFPVKVECVDTNTEVPSTVTWSKDGQRLPPSVKVEAGENTASLSWSVDESNEFSPRELAGVYVCEAKNEFRTATERLFLPSDIMERHEREKTPVDREYIRIKSTHSPVEEVDGKKYVTVEEGEPFQLVCEYYGYPPPAGGVSWRLNHNGGEGSTNAALAKISGLAWERGRNYWALIQSKAFNRYAPQTGVYTCEALDESGRVLASNAVNADVPVKDYNIEVEGLDDFGVLHLQPGGDGRVSCRVKDPATGKAILTFGRLKKLEWEGPMVEAESVKSLNDLAREVHMSGEDLSFRGVYADLPEGMRGKCAFWDGKVRKESKPFPIVVTGEGGTDGKVKAIVEVLPGETPNQLKFQCNAFDTFEGRHLKDATVSWYVTTPSGNEVLLGHLFKEIKIEGNVIVMTALRDDVDLLVLSGGDSVVEGRCIAFIPQTNKSYPSKPFLTIGAKDADKKPEVVEKPKIEDKPIITIEGDDKGDVPIEEGKDVSLKCRLEEITPDSPKFAKGYAYHWQIARKDGRAVDTSVVADTVEVIPLPDGGLELRLKGLKASAAGLEAKCSVLNTTDEDKSKMVNFPRGADLVTFTDDKLGEPQEKAQFTGTPEYDTIPENDKRNKYTVKVDGLDDLNRLAAPLDSDKILTVKVMDKETGEEVSVTNPAWKAVGLEVRHADGRPAPLSHLAKEVHVDSNTGEIRLVGYKGDSELDKGDDLFIRVIAEKTPTEVDADRKAKPGQLGDPSKERFASPLIPVALTDREPGVKDESDLLFAWELRNIQGRQASVSMIAKSVDISGNQLRLSGMKTLATGESLLGRCVIVRKMGGSEKYYSRDFLVGPLCDPVEDEVVRVEEIPSRDPDQRRFRCVVTKRSDGSVIPGATYKWEFASPSGEMILPGHLFESIEISGDSIGLGQLRSDVDFSTYFADRSVSLIEGRCEAFLPPADAKGVPKKIYSDPMVQVSKGDEDEEPAYSTKEIIEDDKPRALVDGAVDNKVITKPDNSVTLKCIGVDDQTGANLGNIDHLWEVQTKDGRPIDTSALAEKVELTPATDGSGYKLRLIKIRPTAGGLRLRCVLRDSRARDERPLDLPSDSLLRPGDQAPGDLIDVIIQGDPEKPEPVTGRLDDIVPIPDSDPRKSFRVRVSGLDPDGNLAGPQNSTVTLKAELIDEFTNEKADIPEGGDVRFGLEVTKADGSPAPLNLIANSAEIDSKSGEIRLIEYQGDQRSPAAKDVRIRVVAERSGLKQRQRFASPYIYPVLTQDGGGPIKDDRPVVKEWPEVKPLVVGLSDCRNLPIEVGTRKMLICDVSSPTEDPNKLLYGWELRGEKANKLPLSGSIADFAKQSGNKLELVGLFEPSEHTFGRCVVARPGSGSAKYYSEYFEIGGTCKPSPEKLVKVDVQDVPRHDPNEKSFECYAYDPTTGSRLENATFLWRFRSVDTGEIIPPSLLFGKVTTEGNMVTLNNLRVDVDLEALAGSNKVYGECIADVPRGLDGFERAIYSSGPRFFIERDPSGSLEIGEVKEPEREKVRFEMMGVEDGRVISSEGDNKVISCVAEDPQTSRPIEGLAVQWVFEHKDGTVVDTSALAKSVKSLPLPSGATLRLQGICKTASGLRAKCVAVNANRGLDTELDQKEGPLDPTTQVDSPYIDFNVKPTEPEAEEDKIVPKPELLTPKDFKFLIDGLDEYGNLAISRGANKVLEVKLIDPDTGEELPKDASTKYGVKLHRADKSPASLGALARSVEINSETGKLKIEGYQGDALSDKANDLFLKFTVERPFLSGDDTVEKFASQSIPVKTLDRAGEPVPDHRKPALRLPDLRPLVLGLSKCGNLEFDEGDNVTLKCKARGMAEDDDNLVYAWEVIKPGGYKISMAGTLAKSVEQEGSKLRLINMLAQKDMLFGRCLIARKAGNRALYGSHYFRIGGKCERKDKVVVKVDEVPTLSSHERKFKCKSIDFDTGISIQAGNFIWEFVSSSGEVILPGHIFSKVEVDRDTIQLSRPIPDVNLSKFLGPNDGKFIMGRCRSVKLEDGDDAEQPFVPPSDPFIVIGQAEDADDKGKIDILETVDAEDEKPGVTVKDAADNRVNQDENDSVVLTCEAQDKFSRSKVNGLTYAWEIRTKDNRPVDTSALADRIELLPTGEIKLTVLKQSAAGLRARCVLTNDTVDEEAGRDQGVLSPGETKPGAFIDFNVRPDPGSGIVFDGMTSLDIDKSDPPKFKVQVEGLDSNGALSAKVGDEVVIKGRLINTETGEDEADKVRFGIETSYSDGSPAPLGLLGDTIMVNSKTGEVKVNDFKGDRLAPQRGSLRIRIVAERTFESGEPPKLKTERYASNYILPVTLEEDGTPIKDSRPTPEEFDPISPTIEGLSPCGNLLLQEGYSVSVYCKATDEPNKEDQFVFGWEIFNAKGAPIPLVGVISSSAVAEGSALHLTGARDPVNPVFGRCVVSRKAGDDTRYFSPLFRVGGKCDEAEPITTTTPAPRRNVTTRPEEGEGETKFTGATLDTGRKIRFQLTGINADRLVVARPGDDATLSCTAYDAETNEVLSDATISWEFSDLEQNKISPMRIANKVAVRKKNTIDFTGLRKEPKAGGRCLITLDDKATISTPFFYFHVTDDDKEGKTSLLSFALVPMDRLLNGDASVEVLVEGLNEQGQISVKQIGDDAQLTCKAIRKDTNEILTEDVRFGWEWRYLDNDPAMTSNVAIGIKTDGDSMELRGIRAPEGLGGRGIKGRCVLHIPAKKVEPEAADGDRERKFVSQYFMVVVDRVPVVTQSPIPGHAIDGITVEIEGAVDGELKASQGSDAKLNCIVKNVTSGKPISAALYAIVYGWEFRDASGNAVDSSFFANAVNIESHGSLRLSGLSAPSTGRFPMRIRCYATLARRLPTEDREVLRPRYYTSEYVGLLIVREDGTVTAPEPGQPEPDLQGNRVDVFVKGLHPSGDLKSMPGEDVELLCVATDKKADQEITRDQGIFDWSLLRPNGLKLSNGQLAKEAVFDGPRLVLKHVLLLDPEMAGSMGRCEVFYNGQTYSSPFFKLDFTPKQPLEQIEGDGMLVVDINGANKALSIVELTPDEKTLQCFAVDSRTRKPETDVAYDWEYYTSLGNGLPDVLDMMDPERVETFKEGLNGKLTLKGTDNRDVTKDRVTRLRCRITKDGASYTSPYYSIRLADEKVSVEEPEIKPVPKYWAWITGLDDKGRASAKPGNTVRLGCQAIDTKTGNEAKNVEYLWELRRTDGRMADVGQIASGEVSFGENEITLREIRPNYGNLKGRCIIMDRATKEQFHSPFFNFAVPPTFELEDIEESPPLIRDASLQGDRMKVWVTELNSLGNLNGMVGQDASLKCNAEGESQVANAEVLGYSWQFIDRHAQLISPSVLAKEIQIKGDGTLLMNGLRAYKDRQGYYSIGGRCLAHAKIGSEDGKVEQLRFPSKYFQVIVRDTEEPVLPKVPEDLQGEFVIVDVDGLGKRGNLKAEPGDTVTLTCKAKDIEADVDDVPGTQSWKFIDSLGREVPAERLAMSVERTGRQIILTHLRPTLKDIITRGKCVIFGERRKRFYSSVPFEVVVRRRDLDEEKEGDEVVVDVFGDIVDNAFTGSKGGDGKFYCSAKYVKTDKPISPEKAQYAWEFEIDGRLKPLDSVAGDVATKTTQGTDPNNPQAAMLQLQGLGSLTKWTRARCGVTVTEQLEGGGVPASKTYYSPFFTSGEAFDSTTPDGRIITDPEISIRVLGLDGNDTVIANVGDDKILRCSAIDMTTGLPIESARFTWDLRTVDNLPLTTNRLAEQVRAVDGELQLFGLKELSKFVRARCLATLPSKDAPQEGEPKKRLPFYASPVVKFQVTPKEGESVPTELKDISNLKVEVHGISPSGTLTDVDGNNRTLDCIVTDKWMGAPIVEGISVGWNLATGPDNQPFELSRLADSVQFDGSRLILTGLRKTGKYSGGLRGQCIVSTEGGDTLEVPVVKSDVFAIHILPKPSVDLEEPAVPEEDGKGLPDTWLPGPEPKDAVFVIIHELNRDGEFERNVGADATLTCVAHDTKTQQQLKVGSPNDRISLRFGWELRDKSTGEELSFNQLASGQVTMTQTSQGVDAPDSSAVSRLHLEGLLSTIGKSLHGRCTVGLNGQRYRSAYFPISIGGKRVPGSIVTVDDIPGYYETDNAVTVVISQLDSDGGKVVYSGEDATLTCSAMNSKSRIPLPEKSVFYGWRLVNAEGHELPPESLSSIRAEGDTLTLTKVSYTVGKSGVLEPIYGWCIAGVKRAAGLSGLQHYRSDTFIIHPNGESVGEPSTLDRPELTVSVTNVGGDEDFLVRPGEDVEMIATVTDSKTGDKVASKDVTIGWEWTDVSGMRTINLGEFAAGGEELKSEGLYNAYDVRLPQPVRGRAVVTYSKPEEGRKWYYTSPYFFLSPDSEFVPAEGEEPYNEIPFDEADDKDVLLKITGLNDKDQFVVPTEGKSEITVVATDAATGKVLTEDTEPALVGYGWDVVKPNALPTHSGDLADSVQMDAKSGKLTMTNLQPGGQQALVRMTALVEVTKGEGEEAITLRKRYKSNPIPVVSETDVWPDDSAMDLTGKVVTVTVEGLDENGDLVVSPGENAKMRAVVKDASGADTKVSGYSWMFADHKGYPVAPSLIAKSVEEGADGSLKLSVIQPSAMADGVRGRARVAVQREGGEGPQYYESSWFKFKLSIEEEVGPTDGPSGIPDEQEYGFTLKIKSNTSIIYPNKEGDIVMARPHLPLELDCVVEFAEGVTPRLSEAGTPVPQLSWYYRRPEIPGDVPIPAEIYRVDLGKLETLLISEIGDRGIRISSDLYDFRDDLAEFQCHAMDGDKTLAKQTVFINRVKERVRVQVFDENSRTALYALENSKTTLSCYVEDEIYGGRVDPLSYKWEIKHPQRGWDENIESSKVATTVEGVNIKDLILDGLLVSEPNQPSTSYQLRCVAQYNETYFVVSRGFAVNVHRTPELKSIRLVREKPEHQELSDEPARDIYDAGSDYLVSCKPEFSAGEVQSVWEKYDEEFLDWEMISPPSDKLFFVADSTEYQDEGQYRCRVSHDLQDYEYHVIKTRVLELRRIAGPAPSAKDQQTFTVNDELMLQCTDRSASPQVEVEWSFKPSGDAPPEGKDPLAIGSYFQHDRTNVFIVPRGQLLESHSGTYTCTRTNEHGQATTAIRVTVKPDSFEAVYNKRA</sequence>
<dbReference type="InterPro" id="IPR003006">
    <property type="entry name" value="Ig/MHC_CS"/>
</dbReference>
<dbReference type="GO" id="GO:0005911">
    <property type="term" value="C:cell-cell junction"/>
    <property type="evidence" value="ECO:0007669"/>
    <property type="project" value="TreeGrafter"/>
</dbReference>
<dbReference type="Pfam" id="PF00052">
    <property type="entry name" value="Laminin_B"/>
    <property type="match status" value="1"/>
</dbReference>
<evidence type="ECO:0000256" key="5">
    <source>
        <dbReference type="ARBA" id="ARBA00023157"/>
    </source>
</evidence>
<gene>
    <name evidence="16" type="ORF">EGR_05022</name>
</gene>
<feature type="disulfide bond" evidence="9">
    <location>
        <begin position="723"/>
        <end position="735"/>
    </location>
</feature>
<feature type="domain" description="Ig-like" evidence="14">
    <location>
        <begin position="2685"/>
        <end position="2772"/>
    </location>
</feature>
<evidence type="ECO:0000256" key="11">
    <source>
        <dbReference type="SAM" id="MobiDB-lite"/>
    </source>
</evidence>
<dbReference type="PANTHER" id="PTHR11640:SF158">
    <property type="entry name" value="V-SET AND IMMUNOGLOBULIN DOMAIN-CONTAINING PROTEIN 10-LIKE 2"/>
    <property type="match status" value="1"/>
</dbReference>
<protein>
    <submittedName>
        <fullName evidence="16">Basement membrane-specific heparan sulfate proteoglycan core protein</fullName>
    </submittedName>
</protein>
<dbReference type="SUPFAM" id="SSF48726">
    <property type="entry name" value="Immunoglobulin"/>
    <property type="match status" value="7"/>
</dbReference>
<evidence type="ECO:0000256" key="10">
    <source>
        <dbReference type="PROSITE-ProRule" id="PRU00206"/>
    </source>
</evidence>
<dbReference type="Gene3D" id="2.60.40.10">
    <property type="entry name" value="Immunoglobulins"/>
    <property type="match status" value="5"/>
</dbReference>
<organism evidence="16 17">
    <name type="scientific">Echinococcus granulosus</name>
    <name type="common">Hydatid tapeworm</name>
    <dbReference type="NCBI Taxonomy" id="6210"/>
    <lineage>
        <taxon>Eukaryota</taxon>
        <taxon>Metazoa</taxon>
        <taxon>Spiralia</taxon>
        <taxon>Lophotrochozoa</taxon>
        <taxon>Platyhelminthes</taxon>
        <taxon>Cestoda</taxon>
        <taxon>Eucestoda</taxon>
        <taxon>Cyclophyllidea</taxon>
        <taxon>Taeniidae</taxon>
        <taxon>Echinococcus</taxon>
        <taxon>Echinococcus granulosus group</taxon>
    </lineage>
</organism>
<feature type="domain" description="Ig-like" evidence="14">
    <location>
        <begin position="1703"/>
        <end position="1829"/>
    </location>
</feature>
<dbReference type="Gene3D" id="4.10.400.10">
    <property type="entry name" value="Low-density Lipoprotein Receptor"/>
    <property type="match status" value="2"/>
</dbReference>
<dbReference type="InterPro" id="IPR051275">
    <property type="entry name" value="Cell_adhesion_signaling"/>
</dbReference>
<dbReference type="PRINTS" id="PR00261">
    <property type="entry name" value="LDLRECEPTOR"/>
</dbReference>
<feature type="domain" description="Ig-like" evidence="14">
    <location>
        <begin position="851"/>
        <end position="947"/>
    </location>
</feature>
<dbReference type="Pfam" id="PF00057">
    <property type="entry name" value="Ldl_recept_a"/>
    <property type="match status" value="1"/>
</dbReference>
<accession>W6V2K4</accession>
<keyword evidence="2 12" id="KW-0732">Signal</keyword>
<dbReference type="Pfam" id="PF13927">
    <property type="entry name" value="Ig_3"/>
    <property type="match status" value="1"/>
</dbReference>
<keyword evidence="4" id="KW-0472">Membrane</keyword>
<dbReference type="GO" id="GO:0030154">
    <property type="term" value="P:cell differentiation"/>
    <property type="evidence" value="ECO:0007669"/>
    <property type="project" value="UniProtKB-ARBA"/>
</dbReference>
<feature type="domain" description="Laminin IV type A" evidence="15">
    <location>
        <begin position="998"/>
        <end position="1186"/>
    </location>
</feature>
<dbReference type="CDD" id="cd00055">
    <property type="entry name" value="EGF_Lam"/>
    <property type="match status" value="1"/>
</dbReference>
<comment type="caution">
    <text evidence="16">The sequence shown here is derived from an EMBL/GenBank/DDBJ whole genome shotgun (WGS) entry which is preliminary data.</text>
</comment>
<dbReference type="OrthoDB" id="6284657at2759"/>
<feature type="chain" id="PRO_5005716500" evidence="12">
    <location>
        <begin position="36"/>
        <end position="7853"/>
    </location>
</feature>
<keyword evidence="7" id="KW-0424">Laminin EGF-like domain</keyword>
<dbReference type="InterPro" id="IPR013783">
    <property type="entry name" value="Ig-like_fold"/>
</dbReference>
<dbReference type="InterPro" id="IPR003598">
    <property type="entry name" value="Ig_sub2"/>
</dbReference>
<evidence type="ECO:0000259" key="13">
    <source>
        <dbReference type="PROSITE" id="PS50050"/>
    </source>
</evidence>
<dbReference type="InterPro" id="IPR002049">
    <property type="entry name" value="LE_dom"/>
</dbReference>
<dbReference type="CTD" id="36340737"/>
<evidence type="ECO:0000256" key="1">
    <source>
        <dbReference type="ARBA" id="ARBA00004479"/>
    </source>
</evidence>
<dbReference type="GO" id="GO:0005886">
    <property type="term" value="C:plasma membrane"/>
    <property type="evidence" value="ECO:0007669"/>
    <property type="project" value="TreeGrafter"/>
</dbReference>
<dbReference type="OMA" id="SDIMERH"/>
<dbReference type="PROSITE" id="PS01209">
    <property type="entry name" value="LDLRA_1"/>
    <property type="match status" value="1"/>
</dbReference>
<keyword evidence="3" id="KW-0677">Repeat</keyword>
<feature type="repeat" description="TNFR-Cys" evidence="10">
    <location>
        <begin position="1244"/>
        <end position="1290"/>
    </location>
</feature>
<dbReference type="InterPro" id="IPR000742">
    <property type="entry name" value="EGF"/>
</dbReference>
<dbReference type="PROSITE" id="PS51115">
    <property type="entry name" value="LAMININ_IVA"/>
    <property type="match status" value="1"/>
</dbReference>
<dbReference type="PROSITE" id="PS50050">
    <property type="entry name" value="TNFR_NGFR_2"/>
    <property type="match status" value="1"/>
</dbReference>
<dbReference type="InterPro" id="IPR036179">
    <property type="entry name" value="Ig-like_dom_sf"/>
</dbReference>
<reference evidence="16 17" key="1">
    <citation type="journal article" date="2013" name="Nat. Genet.">
        <title>The genome of the hydatid tapeworm Echinococcus granulosus.</title>
        <authorList>
            <person name="Zheng H."/>
            <person name="Zhang W."/>
            <person name="Zhang L."/>
            <person name="Zhang Z."/>
            <person name="Li J."/>
            <person name="Lu G."/>
            <person name="Zhu Y."/>
            <person name="Wang Y."/>
            <person name="Huang Y."/>
            <person name="Liu J."/>
            <person name="Kang H."/>
            <person name="Chen J."/>
            <person name="Wang L."/>
            <person name="Chen A."/>
            <person name="Yu S."/>
            <person name="Gao Z."/>
            <person name="Jin L."/>
            <person name="Gu W."/>
            <person name="Wang Z."/>
            <person name="Zhao L."/>
            <person name="Shi B."/>
            <person name="Wen H."/>
            <person name="Lin R."/>
            <person name="Jones M.K."/>
            <person name="Brejova B."/>
            <person name="Vinar T."/>
            <person name="Zhao G."/>
            <person name="McManus D.P."/>
            <person name="Chen Z."/>
            <person name="Zhou Y."/>
            <person name="Wang S."/>
        </authorList>
    </citation>
    <scope>NUCLEOTIDE SEQUENCE [LARGE SCALE GENOMIC DNA]</scope>
</reference>
<dbReference type="RefSeq" id="XP_024351365.1">
    <property type="nucleotide sequence ID" value="XM_024494271.1"/>
</dbReference>
<comment type="subcellular location">
    <subcellularLocation>
        <location evidence="1">Membrane</location>
        <topology evidence="1">Single-pass type I membrane protein</topology>
    </subcellularLocation>
</comment>
<evidence type="ECO:0000256" key="12">
    <source>
        <dbReference type="SAM" id="SignalP"/>
    </source>
</evidence>
<feature type="domain" description="Ig-like" evidence="14">
    <location>
        <begin position="7642"/>
        <end position="7720"/>
    </location>
</feature>
<feature type="domain" description="Ig-like" evidence="14">
    <location>
        <begin position="7745"/>
        <end position="7839"/>
    </location>
</feature>
<feature type="domain" description="Ig-like" evidence="14">
    <location>
        <begin position="332"/>
        <end position="419"/>
    </location>
</feature>
<evidence type="ECO:0000259" key="14">
    <source>
        <dbReference type="PROSITE" id="PS50835"/>
    </source>
</evidence>
<dbReference type="CDD" id="cd00112">
    <property type="entry name" value="LDLa"/>
    <property type="match status" value="2"/>
</dbReference>
<dbReference type="Proteomes" id="UP000019149">
    <property type="component" value="Unassembled WGS sequence"/>
</dbReference>
<dbReference type="InterPro" id="IPR000034">
    <property type="entry name" value="Laminin_IV"/>
</dbReference>